<dbReference type="SMART" id="SM00840">
    <property type="entry name" value="DALR_2"/>
    <property type="match status" value="1"/>
</dbReference>
<keyword evidence="11" id="KW-0030">Aminoacyl-tRNA synthetase</keyword>
<evidence type="ECO:0000256" key="8">
    <source>
        <dbReference type="ARBA" id="ARBA00022741"/>
    </source>
</evidence>
<feature type="domain" description="Cysteinyl-tRNA synthetase class Ia DALR" evidence="12">
    <location>
        <begin position="118"/>
        <end position="181"/>
    </location>
</feature>
<sequence length="181" mass="20383">MLFWSGCSEVIAQSKALTGLMPARYWIHHGMVTVKGQKMSKSQQNFTSIKNLADLYSPQALRLFLLSKHYRNPLDFTPAKIEQSTAALKKIPRLLVQLEKLAAPLQQEDFTSSSYWQKFCQAMDDDFNTPAAIAVMFQLVRELNKFLEKAGKGSLLPGEKNTLQTGTMELLKMGRDILGVI</sequence>
<keyword evidence="7" id="KW-0479">Metal-binding</keyword>
<dbReference type="Proteomes" id="UP000663720">
    <property type="component" value="Chromosome"/>
</dbReference>
<evidence type="ECO:0000256" key="7">
    <source>
        <dbReference type="ARBA" id="ARBA00022723"/>
    </source>
</evidence>
<dbReference type="InterPro" id="IPR032678">
    <property type="entry name" value="tRNA-synt_1_cat_dom"/>
</dbReference>
<keyword evidence="14" id="KW-1185">Reference proteome</keyword>
<dbReference type="GO" id="GO:0004817">
    <property type="term" value="F:cysteine-tRNA ligase activity"/>
    <property type="evidence" value="ECO:0007669"/>
    <property type="project" value="InterPro"/>
</dbReference>
<dbReference type="Gene3D" id="3.40.50.620">
    <property type="entry name" value="HUPs"/>
    <property type="match status" value="1"/>
</dbReference>
<evidence type="ECO:0000313" key="13">
    <source>
        <dbReference type="EMBL" id="QTA80578.1"/>
    </source>
</evidence>
<dbReference type="InterPro" id="IPR015273">
    <property type="entry name" value="Cys-tRNA-synt_Ia_DALR"/>
</dbReference>
<dbReference type="Pfam" id="PF01406">
    <property type="entry name" value="tRNA-synt_1e"/>
    <property type="match status" value="1"/>
</dbReference>
<evidence type="ECO:0000256" key="6">
    <source>
        <dbReference type="ARBA" id="ARBA00022598"/>
    </source>
</evidence>
<comment type="similarity">
    <text evidence="3">Belongs to the class-I aminoacyl-tRNA synthetase family.</text>
</comment>
<dbReference type="EMBL" id="CP061799">
    <property type="protein sequence ID" value="QTA80578.1"/>
    <property type="molecule type" value="Genomic_DNA"/>
</dbReference>
<name>A0A975GGU6_9BACT</name>
<keyword evidence="9" id="KW-0862">Zinc</keyword>
<dbReference type="SUPFAM" id="SSF52374">
    <property type="entry name" value="Nucleotidylyl transferase"/>
    <property type="match status" value="1"/>
</dbReference>
<dbReference type="InterPro" id="IPR024909">
    <property type="entry name" value="Cys-tRNA/MSH_ligase"/>
</dbReference>
<evidence type="ECO:0000256" key="4">
    <source>
        <dbReference type="ARBA" id="ARBA00011245"/>
    </source>
</evidence>
<evidence type="ECO:0000256" key="11">
    <source>
        <dbReference type="ARBA" id="ARBA00023146"/>
    </source>
</evidence>
<comment type="cofactor">
    <cofactor evidence="1">
        <name>Zn(2+)</name>
        <dbReference type="ChEBI" id="CHEBI:29105"/>
    </cofactor>
</comment>
<organism evidence="13 14">
    <name type="scientific">Desulfonema limicola</name>
    <dbReference type="NCBI Taxonomy" id="45656"/>
    <lineage>
        <taxon>Bacteria</taxon>
        <taxon>Pseudomonadati</taxon>
        <taxon>Thermodesulfobacteriota</taxon>
        <taxon>Desulfobacteria</taxon>
        <taxon>Desulfobacterales</taxon>
        <taxon>Desulfococcaceae</taxon>
        <taxon>Desulfonema</taxon>
    </lineage>
</organism>
<comment type="subunit">
    <text evidence="4">Monomer.</text>
</comment>
<evidence type="ECO:0000256" key="2">
    <source>
        <dbReference type="ARBA" id="ARBA00004496"/>
    </source>
</evidence>
<keyword evidence="6" id="KW-0436">Ligase</keyword>
<evidence type="ECO:0000313" key="14">
    <source>
        <dbReference type="Proteomes" id="UP000663720"/>
    </source>
</evidence>
<dbReference type="RefSeq" id="WP_207692211.1">
    <property type="nucleotide sequence ID" value="NZ_CP061799.1"/>
</dbReference>
<evidence type="ECO:0000256" key="9">
    <source>
        <dbReference type="ARBA" id="ARBA00022833"/>
    </source>
</evidence>
<dbReference type="Pfam" id="PF09190">
    <property type="entry name" value="DALR_2"/>
    <property type="match status" value="1"/>
</dbReference>
<comment type="subcellular location">
    <subcellularLocation>
        <location evidence="2">Cytoplasm</location>
    </subcellularLocation>
</comment>
<protein>
    <recommendedName>
        <fullName evidence="5">Cysteine--tRNA ligase</fullName>
    </recommendedName>
</protein>
<proteinExistence type="inferred from homology"/>
<keyword evidence="10" id="KW-0067">ATP-binding</keyword>
<dbReference type="InterPro" id="IPR009080">
    <property type="entry name" value="tRNAsynth_Ia_anticodon-bd"/>
</dbReference>
<accession>A0A975GGU6</accession>
<dbReference type="KEGG" id="dli:dnl_28850"/>
<dbReference type="GO" id="GO:0046872">
    <property type="term" value="F:metal ion binding"/>
    <property type="evidence" value="ECO:0007669"/>
    <property type="project" value="UniProtKB-KW"/>
</dbReference>
<gene>
    <name evidence="13" type="ORF">dnl_28850</name>
</gene>
<reference evidence="13" key="1">
    <citation type="journal article" date="2021" name="Microb. Physiol.">
        <title>Proteogenomic Insights into the Physiology of Marine, Sulfate-Reducing, Filamentous Desulfonema limicola and Desulfonema magnum.</title>
        <authorList>
            <person name="Schnaars V."/>
            <person name="Wohlbrand L."/>
            <person name="Scheve S."/>
            <person name="Hinrichs C."/>
            <person name="Reinhardt R."/>
            <person name="Rabus R."/>
        </authorList>
    </citation>
    <scope>NUCLEOTIDE SEQUENCE</scope>
    <source>
        <strain evidence="13">5ac10</strain>
    </source>
</reference>
<evidence type="ECO:0000256" key="3">
    <source>
        <dbReference type="ARBA" id="ARBA00005594"/>
    </source>
</evidence>
<dbReference type="SUPFAM" id="SSF47323">
    <property type="entry name" value="Anticodon-binding domain of a subclass of class I aminoacyl-tRNA synthetases"/>
    <property type="match status" value="1"/>
</dbReference>
<dbReference type="GO" id="GO:0005829">
    <property type="term" value="C:cytosol"/>
    <property type="evidence" value="ECO:0007669"/>
    <property type="project" value="TreeGrafter"/>
</dbReference>
<evidence type="ECO:0000256" key="1">
    <source>
        <dbReference type="ARBA" id="ARBA00001947"/>
    </source>
</evidence>
<evidence type="ECO:0000256" key="10">
    <source>
        <dbReference type="ARBA" id="ARBA00022840"/>
    </source>
</evidence>
<keyword evidence="8" id="KW-0547">Nucleotide-binding</keyword>
<dbReference type="PANTHER" id="PTHR10890">
    <property type="entry name" value="CYSTEINYL-TRNA SYNTHETASE"/>
    <property type="match status" value="1"/>
</dbReference>
<dbReference type="GO" id="GO:0006423">
    <property type="term" value="P:cysteinyl-tRNA aminoacylation"/>
    <property type="evidence" value="ECO:0007669"/>
    <property type="project" value="InterPro"/>
</dbReference>
<dbReference type="GO" id="GO:0005524">
    <property type="term" value="F:ATP binding"/>
    <property type="evidence" value="ECO:0007669"/>
    <property type="project" value="UniProtKB-KW"/>
</dbReference>
<dbReference type="Gene3D" id="1.20.120.640">
    <property type="entry name" value="Anticodon-binding domain of a subclass of class I aminoacyl-tRNA synthetases"/>
    <property type="match status" value="1"/>
</dbReference>
<dbReference type="InterPro" id="IPR014729">
    <property type="entry name" value="Rossmann-like_a/b/a_fold"/>
</dbReference>
<evidence type="ECO:0000259" key="12">
    <source>
        <dbReference type="SMART" id="SM00840"/>
    </source>
</evidence>
<dbReference type="PANTHER" id="PTHR10890:SF3">
    <property type="entry name" value="CYSTEINE--TRNA LIGASE, CYTOPLASMIC"/>
    <property type="match status" value="1"/>
</dbReference>
<dbReference type="AlphaFoldDB" id="A0A975GGU6"/>
<evidence type="ECO:0000256" key="5">
    <source>
        <dbReference type="ARBA" id="ARBA00014738"/>
    </source>
</evidence>